<dbReference type="AlphaFoldDB" id="A0A6J6DQF2"/>
<evidence type="ECO:0000259" key="2">
    <source>
        <dbReference type="Pfam" id="PF18893"/>
    </source>
</evidence>
<dbReference type="Pfam" id="PF18893">
    <property type="entry name" value="DUF5652"/>
    <property type="match status" value="1"/>
</dbReference>
<feature type="transmembrane region" description="Helical" evidence="1">
    <location>
        <begin position="12"/>
        <end position="31"/>
    </location>
</feature>
<gene>
    <name evidence="3" type="ORF">UFOPK1591_01020</name>
</gene>
<proteinExistence type="predicted"/>
<feature type="transmembrane region" description="Helical" evidence="1">
    <location>
        <begin position="43"/>
        <end position="65"/>
    </location>
</feature>
<organism evidence="3">
    <name type="scientific">freshwater metagenome</name>
    <dbReference type="NCBI Taxonomy" id="449393"/>
    <lineage>
        <taxon>unclassified sequences</taxon>
        <taxon>metagenomes</taxon>
        <taxon>ecological metagenomes</taxon>
    </lineage>
</organism>
<keyword evidence="1" id="KW-0812">Transmembrane</keyword>
<keyword evidence="1" id="KW-1133">Transmembrane helix</keyword>
<evidence type="ECO:0000313" key="3">
    <source>
        <dbReference type="EMBL" id="CAB4565676.1"/>
    </source>
</evidence>
<protein>
    <submittedName>
        <fullName evidence="3">Unannotated protein</fullName>
    </submittedName>
</protein>
<name>A0A6J6DQF2_9ZZZZ</name>
<evidence type="ECO:0000256" key="1">
    <source>
        <dbReference type="SAM" id="Phobius"/>
    </source>
</evidence>
<dbReference type="EMBL" id="CAEZTD010000079">
    <property type="protein sequence ID" value="CAB4565676.1"/>
    <property type="molecule type" value="Genomic_DNA"/>
</dbReference>
<dbReference type="InterPro" id="IPR043712">
    <property type="entry name" value="DUF5652"/>
</dbReference>
<reference evidence="3" key="1">
    <citation type="submission" date="2020-05" db="EMBL/GenBank/DDBJ databases">
        <authorList>
            <person name="Chiriac C."/>
            <person name="Salcher M."/>
            <person name="Ghai R."/>
            <person name="Kavagutti S V."/>
        </authorList>
    </citation>
    <scope>NUCLEOTIDE SEQUENCE</scope>
</reference>
<keyword evidence="1" id="KW-0472">Membrane</keyword>
<sequence>MSPETEAFISQPWFAVVVAIIVVWTTVWKGLALWRAAKDDNTLWFVLLLVFNTVGVLEIVYIFAISPMNKKIARKTPVKK</sequence>
<accession>A0A6J6DQF2</accession>
<feature type="domain" description="DUF5652" evidence="2">
    <location>
        <begin position="12"/>
        <end position="71"/>
    </location>
</feature>